<name>A0AAN6YTS2_9PEZI</name>
<dbReference type="Proteomes" id="UP001301958">
    <property type="component" value="Unassembled WGS sequence"/>
</dbReference>
<evidence type="ECO:0000259" key="2">
    <source>
        <dbReference type="Pfam" id="PF00561"/>
    </source>
</evidence>
<accession>A0AAN6YTS2</accession>
<proteinExistence type="inferred from homology"/>
<sequence length="318" mass="35654">MSYESTTFFTSDHTPLSCRIYHSSSPSPSPGLVIHPGFNCPLTMLNLPSVASSLQSKGLTVLLYDPRGIGSSPGTFRGDIDPPQYISDLSDALTHLRNLASVNKDEVGIAGFSFGGTIALTTAAVDTRVKFVIALAPLTDLDFVSEEQRFRVLKKCMQDKESQVLGNEPVTVRVIDEEGKNPVGFGHEGGFDKEKYGRLVREGREGGEGWVNKVSLESYWKISLWTPWPLWKLLGRKERGLKGLMWVVPGRDEVSWPWLQERYFGEIEGEREGKGGEVKVRKWVVDGLGHEEILNEENYGVVMEMVWRFVRECLNEDE</sequence>
<dbReference type="InterPro" id="IPR051411">
    <property type="entry name" value="Polyketide_trans_af380"/>
</dbReference>
<dbReference type="PANTHER" id="PTHR47751">
    <property type="entry name" value="SUPERFAMILY HYDROLASE, PUTATIVE (AFU_ORTHOLOGUE AFUA_2G16580)-RELATED"/>
    <property type="match status" value="1"/>
</dbReference>
<dbReference type="InterPro" id="IPR029058">
    <property type="entry name" value="AB_hydrolase_fold"/>
</dbReference>
<dbReference type="InterPro" id="IPR000073">
    <property type="entry name" value="AB_hydrolase_1"/>
</dbReference>
<evidence type="ECO:0000256" key="1">
    <source>
        <dbReference type="ARBA" id="ARBA00029464"/>
    </source>
</evidence>
<organism evidence="3 4">
    <name type="scientific">Podospora fimiseda</name>
    <dbReference type="NCBI Taxonomy" id="252190"/>
    <lineage>
        <taxon>Eukaryota</taxon>
        <taxon>Fungi</taxon>
        <taxon>Dikarya</taxon>
        <taxon>Ascomycota</taxon>
        <taxon>Pezizomycotina</taxon>
        <taxon>Sordariomycetes</taxon>
        <taxon>Sordariomycetidae</taxon>
        <taxon>Sordariales</taxon>
        <taxon>Podosporaceae</taxon>
        <taxon>Podospora</taxon>
    </lineage>
</organism>
<keyword evidence="3" id="KW-0378">Hydrolase</keyword>
<dbReference type="Pfam" id="PF00561">
    <property type="entry name" value="Abhydrolase_1"/>
    <property type="match status" value="1"/>
</dbReference>
<dbReference type="Gene3D" id="3.40.50.1820">
    <property type="entry name" value="alpha/beta hydrolase"/>
    <property type="match status" value="1"/>
</dbReference>
<dbReference type="PANTHER" id="PTHR47751:SF2">
    <property type="entry name" value="DLTD N-TERMINAL DOMAIN PROTEIN (AFU_ORTHOLOGUE AFUA_8G00380)-RELATED"/>
    <property type="match status" value="1"/>
</dbReference>
<dbReference type="EMBL" id="MU865459">
    <property type="protein sequence ID" value="KAK4222687.1"/>
    <property type="molecule type" value="Genomic_DNA"/>
</dbReference>
<protein>
    <submittedName>
        <fullName evidence="3">Alpha/Beta hydrolase protein</fullName>
    </submittedName>
</protein>
<evidence type="ECO:0000313" key="3">
    <source>
        <dbReference type="EMBL" id="KAK4222687.1"/>
    </source>
</evidence>
<evidence type="ECO:0000313" key="4">
    <source>
        <dbReference type="Proteomes" id="UP001301958"/>
    </source>
</evidence>
<comment type="similarity">
    <text evidence="1">Belongs to the polyketide transferase af380 family.</text>
</comment>
<dbReference type="AlphaFoldDB" id="A0AAN6YTS2"/>
<reference evidence="3" key="2">
    <citation type="submission" date="2023-05" db="EMBL/GenBank/DDBJ databases">
        <authorList>
            <consortium name="Lawrence Berkeley National Laboratory"/>
            <person name="Steindorff A."/>
            <person name="Hensen N."/>
            <person name="Bonometti L."/>
            <person name="Westerberg I."/>
            <person name="Brannstrom I.O."/>
            <person name="Guillou S."/>
            <person name="Cros-Aarteil S."/>
            <person name="Calhoun S."/>
            <person name="Haridas S."/>
            <person name="Kuo A."/>
            <person name="Mondo S."/>
            <person name="Pangilinan J."/>
            <person name="Riley R."/>
            <person name="Labutti K."/>
            <person name="Andreopoulos B."/>
            <person name="Lipzen A."/>
            <person name="Chen C."/>
            <person name="Yanf M."/>
            <person name="Daum C."/>
            <person name="Ng V."/>
            <person name="Clum A."/>
            <person name="Ohm R."/>
            <person name="Martin F."/>
            <person name="Silar P."/>
            <person name="Natvig D."/>
            <person name="Lalanne C."/>
            <person name="Gautier V."/>
            <person name="Ament-Velasquez S.L."/>
            <person name="Kruys A."/>
            <person name="Hutchinson M.I."/>
            <person name="Powell A.J."/>
            <person name="Barry K."/>
            <person name="Miller A.N."/>
            <person name="Grigoriev I.V."/>
            <person name="Debuchy R."/>
            <person name="Gladieux P."/>
            <person name="Thoren M.H."/>
            <person name="Johannesson H."/>
        </authorList>
    </citation>
    <scope>NUCLEOTIDE SEQUENCE</scope>
    <source>
        <strain evidence="3">CBS 990.96</strain>
    </source>
</reference>
<dbReference type="SUPFAM" id="SSF53474">
    <property type="entry name" value="alpha/beta-Hydrolases"/>
    <property type="match status" value="1"/>
</dbReference>
<keyword evidence="4" id="KW-1185">Reference proteome</keyword>
<gene>
    <name evidence="3" type="ORF">QBC38DRAFT_512819</name>
</gene>
<feature type="domain" description="AB hydrolase-1" evidence="2">
    <location>
        <begin position="32"/>
        <end position="150"/>
    </location>
</feature>
<comment type="caution">
    <text evidence="3">The sequence shown here is derived from an EMBL/GenBank/DDBJ whole genome shotgun (WGS) entry which is preliminary data.</text>
</comment>
<reference evidence="3" key="1">
    <citation type="journal article" date="2023" name="Mol. Phylogenet. Evol.">
        <title>Genome-scale phylogeny and comparative genomics of the fungal order Sordariales.</title>
        <authorList>
            <person name="Hensen N."/>
            <person name="Bonometti L."/>
            <person name="Westerberg I."/>
            <person name="Brannstrom I.O."/>
            <person name="Guillou S."/>
            <person name="Cros-Aarteil S."/>
            <person name="Calhoun S."/>
            <person name="Haridas S."/>
            <person name="Kuo A."/>
            <person name="Mondo S."/>
            <person name="Pangilinan J."/>
            <person name="Riley R."/>
            <person name="LaButti K."/>
            <person name="Andreopoulos B."/>
            <person name="Lipzen A."/>
            <person name="Chen C."/>
            <person name="Yan M."/>
            <person name="Daum C."/>
            <person name="Ng V."/>
            <person name="Clum A."/>
            <person name="Steindorff A."/>
            <person name="Ohm R.A."/>
            <person name="Martin F."/>
            <person name="Silar P."/>
            <person name="Natvig D.O."/>
            <person name="Lalanne C."/>
            <person name="Gautier V."/>
            <person name="Ament-Velasquez S.L."/>
            <person name="Kruys A."/>
            <person name="Hutchinson M.I."/>
            <person name="Powell A.J."/>
            <person name="Barry K."/>
            <person name="Miller A.N."/>
            <person name="Grigoriev I.V."/>
            <person name="Debuchy R."/>
            <person name="Gladieux P."/>
            <person name="Hiltunen Thoren M."/>
            <person name="Johannesson H."/>
        </authorList>
    </citation>
    <scope>NUCLEOTIDE SEQUENCE</scope>
    <source>
        <strain evidence="3">CBS 990.96</strain>
    </source>
</reference>
<dbReference type="GO" id="GO:0016787">
    <property type="term" value="F:hydrolase activity"/>
    <property type="evidence" value="ECO:0007669"/>
    <property type="project" value="UniProtKB-KW"/>
</dbReference>